<evidence type="ECO:0000256" key="8">
    <source>
        <dbReference type="ARBA" id="ARBA00022833"/>
    </source>
</evidence>
<evidence type="ECO:0000313" key="15">
    <source>
        <dbReference type="EMBL" id="MFC0473485.1"/>
    </source>
</evidence>
<evidence type="ECO:0000256" key="11">
    <source>
        <dbReference type="ARBA" id="ARBA00023163"/>
    </source>
</evidence>
<feature type="zinc finger region" description="CHC2-type" evidence="12">
    <location>
        <begin position="40"/>
        <end position="64"/>
    </location>
</feature>
<comment type="cofactor">
    <cofactor evidence="12 13">
        <name>Zn(2+)</name>
        <dbReference type="ChEBI" id="CHEBI:29105"/>
    </cofactor>
    <text evidence="12 13">Binds 1 zinc ion per monomer.</text>
</comment>
<evidence type="ECO:0000256" key="3">
    <source>
        <dbReference type="ARBA" id="ARBA00022679"/>
    </source>
</evidence>
<dbReference type="EMBL" id="JBHLUX010000094">
    <property type="protein sequence ID" value="MFC0473485.1"/>
    <property type="molecule type" value="Genomic_DNA"/>
</dbReference>
<dbReference type="CDD" id="cd03364">
    <property type="entry name" value="TOPRIM_DnaG_primases"/>
    <property type="match status" value="1"/>
</dbReference>
<dbReference type="InterPro" id="IPR037068">
    <property type="entry name" value="DNA_primase_core_N_sf"/>
</dbReference>
<evidence type="ECO:0000256" key="9">
    <source>
        <dbReference type="ARBA" id="ARBA00022842"/>
    </source>
</evidence>
<name>A0ABV6KKP5_9BACI</name>
<keyword evidence="3 12" id="KW-0808">Transferase</keyword>
<protein>
    <recommendedName>
        <fullName evidence="12 13">DNA primase</fullName>
        <ecNumber evidence="12">2.7.7.101</ecNumber>
    </recommendedName>
</protein>
<keyword evidence="10 12" id="KW-0238">DNA-binding</keyword>
<dbReference type="Gene3D" id="1.10.860.10">
    <property type="entry name" value="DNAb Helicase, Chain A"/>
    <property type="match status" value="1"/>
</dbReference>
<comment type="function">
    <text evidence="12 13">RNA polymerase that catalyzes the synthesis of short RNA molecules used as primers for DNA polymerase during DNA replication.</text>
</comment>
<evidence type="ECO:0000256" key="4">
    <source>
        <dbReference type="ARBA" id="ARBA00022695"/>
    </source>
</evidence>
<dbReference type="InterPro" id="IPR006295">
    <property type="entry name" value="DNA_primase_DnaG"/>
</dbReference>
<evidence type="ECO:0000256" key="12">
    <source>
        <dbReference type="HAMAP-Rule" id="MF_00974"/>
    </source>
</evidence>
<dbReference type="InterPro" id="IPR036977">
    <property type="entry name" value="DNA_primase_Znf_CHC2"/>
</dbReference>
<sequence>MSNRIPDEKVELIRRSSDIVEVISDFVQLKKQGRQYIGLCPFHGEKSPSFSVSPDKQLYHCFGCGAGGNVFSFLMELEGLSFIEAVKKLGGRANIELPEITTHETSSGGPQETMRSAHELAAKLYYHVLMLTEQGSEGRTYVKDRGFTKEQIEHFQIGFAPDRWDALVTVLNKRNFSLDEMVKASLIGERESKEGYFDRFRNRLMFPIWDGQGNVIAFGGRTISDEKPKYLNSSDSPIFHKGQTLYGLHLARPSIRKEGVAVLFEGYVDVIAAWGAGMTNTIATLGTALTEDQAKVIRRNAETVTICYDSDKAGTKAAFRSAAILEQVGCVVKVAQMPDGLDPDDYIRTYGANRFKSDVIGASLTLMSFKMRYLRIGKNMQNEAERMNYIEEVLTEISTLSRAVERDHYLRQLADEFSLSLDALKQEQYQIFRANRKQEPYQAKSEARAPKRKSIEAKKLLPAYQNAERYLIAHMMRDVEIAELVQERIGGEFNIDEHQALAAYLFSYYGEGHEADPSQFVQKLQDEKLLRIATELAMLSLNEEYQEQELFDYMKLIETYPKRVQIQQKELEMKREKDPLEAAKLLMEINRMKQELQ</sequence>
<dbReference type="RefSeq" id="WP_335961985.1">
    <property type="nucleotide sequence ID" value="NZ_JAXBLX010000022.1"/>
</dbReference>
<dbReference type="HAMAP" id="MF_00974">
    <property type="entry name" value="DNA_primase_DnaG"/>
    <property type="match status" value="1"/>
</dbReference>
<comment type="caution">
    <text evidence="15">The sequence shown here is derived from an EMBL/GenBank/DDBJ whole genome shotgun (WGS) entry which is preliminary data.</text>
</comment>
<evidence type="ECO:0000256" key="6">
    <source>
        <dbReference type="ARBA" id="ARBA00022723"/>
    </source>
</evidence>
<dbReference type="InterPro" id="IPR019475">
    <property type="entry name" value="DNA_primase_DnaB-bd"/>
</dbReference>
<comment type="subunit">
    <text evidence="12">Monomer. Interacts with DnaB.</text>
</comment>
<comment type="similarity">
    <text evidence="12 13">Belongs to the DnaG primase family.</text>
</comment>
<keyword evidence="6 12" id="KW-0479">Metal-binding</keyword>
<evidence type="ECO:0000256" key="10">
    <source>
        <dbReference type="ARBA" id="ARBA00023125"/>
    </source>
</evidence>
<evidence type="ECO:0000256" key="1">
    <source>
        <dbReference type="ARBA" id="ARBA00022478"/>
    </source>
</evidence>
<reference evidence="15 16" key="1">
    <citation type="submission" date="2024-09" db="EMBL/GenBank/DDBJ databases">
        <authorList>
            <person name="Sun Q."/>
            <person name="Mori K."/>
        </authorList>
    </citation>
    <scope>NUCLEOTIDE SEQUENCE [LARGE SCALE GENOMIC DNA]</scope>
    <source>
        <strain evidence="15 16">NCAIM B.02610</strain>
    </source>
</reference>
<keyword evidence="11 12" id="KW-0804">Transcription</keyword>
<dbReference type="EC" id="2.7.7.101" evidence="12"/>
<evidence type="ECO:0000256" key="5">
    <source>
        <dbReference type="ARBA" id="ARBA00022705"/>
    </source>
</evidence>
<evidence type="ECO:0000256" key="2">
    <source>
        <dbReference type="ARBA" id="ARBA00022515"/>
    </source>
</evidence>
<dbReference type="Pfam" id="PF10410">
    <property type="entry name" value="DnaB_bind"/>
    <property type="match status" value="1"/>
</dbReference>
<gene>
    <name evidence="12 15" type="primary">dnaG</name>
    <name evidence="15" type="ORF">ACFFHM_23985</name>
</gene>
<dbReference type="PANTHER" id="PTHR30313:SF2">
    <property type="entry name" value="DNA PRIMASE"/>
    <property type="match status" value="1"/>
</dbReference>
<comment type="catalytic activity">
    <reaction evidence="12">
        <text>ssDNA + n NTP = ssDNA/pppN(pN)n-1 hybrid + (n-1) diphosphate.</text>
        <dbReference type="EC" id="2.7.7.101"/>
    </reaction>
</comment>
<dbReference type="InterPro" id="IPR002694">
    <property type="entry name" value="Znf_CHC2"/>
</dbReference>
<keyword evidence="1 12" id="KW-0240">DNA-directed RNA polymerase</keyword>
<dbReference type="NCBIfam" id="TIGR01391">
    <property type="entry name" value="dnaG"/>
    <property type="match status" value="1"/>
</dbReference>
<organism evidence="15 16">
    <name type="scientific">Halalkalibacter kiskunsagensis</name>
    <dbReference type="NCBI Taxonomy" id="1548599"/>
    <lineage>
        <taxon>Bacteria</taxon>
        <taxon>Bacillati</taxon>
        <taxon>Bacillota</taxon>
        <taxon>Bacilli</taxon>
        <taxon>Bacillales</taxon>
        <taxon>Bacillaceae</taxon>
        <taxon>Halalkalibacter</taxon>
    </lineage>
</organism>
<dbReference type="PANTHER" id="PTHR30313">
    <property type="entry name" value="DNA PRIMASE"/>
    <property type="match status" value="1"/>
</dbReference>
<dbReference type="Pfam" id="PF08275">
    <property type="entry name" value="DNAG_N"/>
    <property type="match status" value="1"/>
</dbReference>
<proteinExistence type="inferred from homology"/>
<dbReference type="InterPro" id="IPR016136">
    <property type="entry name" value="DNA_helicase_N/primase_C"/>
</dbReference>
<dbReference type="Gene3D" id="3.90.980.10">
    <property type="entry name" value="DNA primase, catalytic core, N-terminal domain"/>
    <property type="match status" value="1"/>
</dbReference>
<dbReference type="Gene3D" id="3.40.1360.10">
    <property type="match status" value="1"/>
</dbReference>
<keyword evidence="5 12" id="KW-0235">DNA replication</keyword>
<dbReference type="Pfam" id="PF01807">
    <property type="entry name" value="Zn_ribbon_DnaG"/>
    <property type="match status" value="1"/>
</dbReference>
<evidence type="ECO:0000313" key="16">
    <source>
        <dbReference type="Proteomes" id="UP001589838"/>
    </source>
</evidence>
<keyword evidence="7 12" id="KW-0863">Zinc-finger</keyword>
<dbReference type="SMART" id="SM00400">
    <property type="entry name" value="ZnF_CHCC"/>
    <property type="match status" value="1"/>
</dbReference>
<accession>A0ABV6KKP5</accession>
<evidence type="ECO:0000256" key="7">
    <source>
        <dbReference type="ARBA" id="ARBA00022771"/>
    </source>
</evidence>
<keyword evidence="4 12" id="KW-0548">Nucleotidyltransferase</keyword>
<dbReference type="Pfam" id="PF13155">
    <property type="entry name" value="Toprim_2"/>
    <property type="match status" value="1"/>
</dbReference>
<dbReference type="PIRSF" id="PIRSF002811">
    <property type="entry name" value="DnaG"/>
    <property type="match status" value="1"/>
</dbReference>
<dbReference type="InterPro" id="IPR036185">
    <property type="entry name" value="DNA_heli_DnaB-like_N_sf"/>
</dbReference>
<comment type="domain">
    <text evidence="12">Contains an N-terminal zinc-binding domain, a central core domain that contains the primase activity, and a C-terminal DnaB-binding domain.</text>
</comment>
<keyword evidence="9" id="KW-0460">Magnesium</keyword>
<dbReference type="InterPro" id="IPR030846">
    <property type="entry name" value="DnaG_bac"/>
</dbReference>
<keyword evidence="2 12" id="KW-0639">Primosome</keyword>
<dbReference type="InterPro" id="IPR006171">
    <property type="entry name" value="TOPRIM_dom"/>
</dbReference>
<feature type="domain" description="Toprim" evidence="14">
    <location>
        <begin position="259"/>
        <end position="340"/>
    </location>
</feature>
<dbReference type="PROSITE" id="PS50880">
    <property type="entry name" value="TOPRIM"/>
    <property type="match status" value="1"/>
</dbReference>
<dbReference type="SUPFAM" id="SSF56731">
    <property type="entry name" value="DNA primase core"/>
    <property type="match status" value="1"/>
</dbReference>
<dbReference type="SUPFAM" id="SSF48024">
    <property type="entry name" value="N-terminal domain of DnaB helicase"/>
    <property type="match status" value="1"/>
</dbReference>
<dbReference type="InterPro" id="IPR013264">
    <property type="entry name" value="DNAG_N"/>
</dbReference>
<dbReference type="SMART" id="SM00493">
    <property type="entry name" value="TOPRIM"/>
    <property type="match status" value="1"/>
</dbReference>
<dbReference type="Gene3D" id="3.90.580.10">
    <property type="entry name" value="Zinc finger, CHC2-type domain"/>
    <property type="match status" value="1"/>
</dbReference>
<keyword evidence="8 12" id="KW-0862">Zinc</keyword>
<dbReference type="SUPFAM" id="SSF57783">
    <property type="entry name" value="Zinc beta-ribbon"/>
    <property type="match status" value="1"/>
</dbReference>
<keyword evidence="16" id="KW-1185">Reference proteome</keyword>
<evidence type="ECO:0000256" key="13">
    <source>
        <dbReference type="PIRNR" id="PIRNR002811"/>
    </source>
</evidence>
<dbReference type="InterPro" id="IPR050219">
    <property type="entry name" value="DnaG_primase"/>
</dbReference>
<dbReference type="InterPro" id="IPR034151">
    <property type="entry name" value="TOPRIM_DnaG_bac"/>
</dbReference>
<evidence type="ECO:0000259" key="14">
    <source>
        <dbReference type="PROSITE" id="PS50880"/>
    </source>
</evidence>
<dbReference type="Proteomes" id="UP001589838">
    <property type="component" value="Unassembled WGS sequence"/>
</dbReference>